<protein>
    <submittedName>
        <fullName evidence="3">Peptidoglycan-binding protein</fullName>
    </submittedName>
</protein>
<keyword evidence="4" id="KW-1185">Reference proteome</keyword>
<name>A0A3E2XJH2_9FIRM</name>
<gene>
    <name evidence="3" type="ORF">DW747_14840</name>
</gene>
<dbReference type="OrthoDB" id="1851050at2"/>
<feature type="chain" id="PRO_5017818111" evidence="1">
    <location>
        <begin position="30"/>
        <end position="168"/>
    </location>
</feature>
<proteinExistence type="predicted"/>
<feature type="signal peptide" evidence="1">
    <location>
        <begin position="1"/>
        <end position="29"/>
    </location>
</feature>
<feature type="domain" description="Peptidoglycan binding-like" evidence="2">
    <location>
        <begin position="69"/>
        <end position="104"/>
    </location>
</feature>
<reference evidence="3 4" key="1">
    <citation type="submission" date="2018-08" db="EMBL/GenBank/DDBJ databases">
        <title>A genome reference for cultivated species of the human gut microbiota.</title>
        <authorList>
            <person name="Zou Y."/>
            <person name="Xue W."/>
            <person name="Luo G."/>
        </authorList>
    </citation>
    <scope>NUCLEOTIDE SEQUENCE [LARGE SCALE GENOMIC DNA]</scope>
    <source>
        <strain evidence="3 4">AM28-39</strain>
    </source>
</reference>
<dbReference type="InterPro" id="IPR002477">
    <property type="entry name" value="Peptidoglycan-bd-like"/>
</dbReference>
<dbReference type="AlphaFoldDB" id="A0A3E2XJH2"/>
<dbReference type="InterPro" id="IPR036365">
    <property type="entry name" value="PGBD-like_sf"/>
</dbReference>
<dbReference type="InterPro" id="IPR036366">
    <property type="entry name" value="PGBDSf"/>
</dbReference>
<evidence type="ECO:0000313" key="3">
    <source>
        <dbReference type="EMBL" id="RGC43781.1"/>
    </source>
</evidence>
<evidence type="ECO:0000259" key="2">
    <source>
        <dbReference type="Pfam" id="PF01471"/>
    </source>
</evidence>
<evidence type="ECO:0000313" key="4">
    <source>
        <dbReference type="Proteomes" id="UP000261231"/>
    </source>
</evidence>
<dbReference type="Proteomes" id="UP000261231">
    <property type="component" value="Unassembled WGS sequence"/>
</dbReference>
<organism evidence="3 4">
    <name type="scientific">Coprococcus catus</name>
    <dbReference type="NCBI Taxonomy" id="116085"/>
    <lineage>
        <taxon>Bacteria</taxon>
        <taxon>Bacillati</taxon>
        <taxon>Bacillota</taxon>
        <taxon>Clostridia</taxon>
        <taxon>Lachnospirales</taxon>
        <taxon>Lachnospiraceae</taxon>
        <taxon>Coprococcus</taxon>
    </lineage>
</organism>
<comment type="caution">
    <text evidence="3">The sequence shown here is derived from an EMBL/GenBank/DDBJ whole genome shotgun (WGS) entry which is preliminary data.</text>
</comment>
<dbReference type="RefSeq" id="WP_117541530.1">
    <property type="nucleotide sequence ID" value="NZ_QVFD01000020.1"/>
</dbReference>
<dbReference type="Pfam" id="PF01471">
    <property type="entry name" value="PG_binding_1"/>
    <property type="match status" value="1"/>
</dbReference>
<dbReference type="EMBL" id="QVFD01000020">
    <property type="protein sequence ID" value="RGC43781.1"/>
    <property type="molecule type" value="Genomic_DNA"/>
</dbReference>
<sequence>MKKKSKLMAAVFALILGVSTVMPGMQAQASDMNKFPVQNRTTHDKSHTAGLQTFLLNYHIKTKDIIKSHGMVDGSFGDGTADAVSEYQDLRGLKVDGSCGRITWIDIQTQIRNCKTTTSNSWEFYRLNATYYNSGKSLKRRISDSRWEAWYGNPSDTDGSTVMWHYVG</sequence>
<evidence type="ECO:0000256" key="1">
    <source>
        <dbReference type="SAM" id="SignalP"/>
    </source>
</evidence>
<accession>A0A3E2XJH2</accession>
<dbReference type="Gene3D" id="1.10.101.10">
    <property type="entry name" value="PGBD-like superfamily/PGBD"/>
    <property type="match status" value="1"/>
</dbReference>
<keyword evidence="1" id="KW-0732">Signal</keyword>
<dbReference type="SUPFAM" id="SSF47090">
    <property type="entry name" value="PGBD-like"/>
    <property type="match status" value="1"/>
</dbReference>